<sequence>MTNNNLTDRQRVRLAQLAYQQWHLGEKVYLDRGWYYLGKVEQIIHREDALHLTVVVNRQANEASLLFRGSTGIISGGRDNWVKQWLRTNFPVGSDIITGERDIPDQLLSASKVLNELMQEYPTTKFWLYGHSLGSINAQYALADCRFPQQLAQSFLYEGPNIYWLLSAEQRKRALQIRC</sequence>
<comment type="caution">
    <text evidence="1">The sequence shown here is derived from an EMBL/GenBank/DDBJ whole genome shotgun (WGS) entry which is preliminary data.</text>
</comment>
<gene>
    <name evidence="1" type="ORF">H9876_05320</name>
</gene>
<reference evidence="1" key="1">
    <citation type="journal article" date="2021" name="PeerJ">
        <title>Extensive microbial diversity within the chicken gut microbiome revealed by metagenomics and culture.</title>
        <authorList>
            <person name="Gilroy R."/>
            <person name="Ravi A."/>
            <person name="Getino M."/>
            <person name="Pursley I."/>
            <person name="Horton D.L."/>
            <person name="Alikhan N.F."/>
            <person name="Baker D."/>
            <person name="Gharbi K."/>
            <person name="Hall N."/>
            <person name="Watson M."/>
            <person name="Adriaenssens E.M."/>
            <person name="Foster-Nyarko E."/>
            <person name="Jarju S."/>
            <person name="Secka A."/>
            <person name="Antonio M."/>
            <person name="Oren A."/>
            <person name="Chaudhuri R.R."/>
            <person name="La Ragione R."/>
            <person name="Hildebrand F."/>
            <person name="Pallen M.J."/>
        </authorList>
    </citation>
    <scope>NUCLEOTIDE SEQUENCE</scope>
    <source>
        <strain evidence="1">ChiHejej3B27-2180</strain>
    </source>
</reference>
<evidence type="ECO:0000313" key="1">
    <source>
        <dbReference type="EMBL" id="HIW70767.1"/>
    </source>
</evidence>
<dbReference type="InterPro" id="IPR029058">
    <property type="entry name" value="AB_hydrolase_fold"/>
</dbReference>
<name>A0A9D1U3W6_9LACO</name>
<organism evidence="1 2">
    <name type="scientific">Candidatus Limosilactobacillus merdipullorum</name>
    <dbReference type="NCBI Taxonomy" id="2838653"/>
    <lineage>
        <taxon>Bacteria</taxon>
        <taxon>Bacillati</taxon>
        <taxon>Bacillota</taxon>
        <taxon>Bacilli</taxon>
        <taxon>Lactobacillales</taxon>
        <taxon>Lactobacillaceae</taxon>
        <taxon>Limosilactobacillus</taxon>
    </lineage>
</organism>
<dbReference type="AlphaFoldDB" id="A0A9D1U3W6"/>
<proteinExistence type="predicted"/>
<protein>
    <submittedName>
        <fullName evidence="1">Lipase family protein</fullName>
    </submittedName>
</protein>
<dbReference type="Gene3D" id="3.40.50.1820">
    <property type="entry name" value="alpha/beta hydrolase"/>
    <property type="match status" value="1"/>
</dbReference>
<evidence type="ECO:0000313" key="2">
    <source>
        <dbReference type="Proteomes" id="UP000886878"/>
    </source>
</evidence>
<reference evidence="1" key="2">
    <citation type="submission" date="2021-04" db="EMBL/GenBank/DDBJ databases">
        <authorList>
            <person name="Gilroy R."/>
        </authorList>
    </citation>
    <scope>NUCLEOTIDE SEQUENCE</scope>
    <source>
        <strain evidence="1">ChiHejej3B27-2180</strain>
    </source>
</reference>
<dbReference type="SUPFAM" id="SSF53474">
    <property type="entry name" value="alpha/beta-Hydrolases"/>
    <property type="match status" value="1"/>
</dbReference>
<dbReference type="Proteomes" id="UP000886878">
    <property type="component" value="Unassembled WGS sequence"/>
</dbReference>
<dbReference type="EMBL" id="DXGK01000112">
    <property type="protein sequence ID" value="HIW70767.1"/>
    <property type="molecule type" value="Genomic_DNA"/>
</dbReference>
<accession>A0A9D1U3W6</accession>